<evidence type="ECO:0000313" key="1">
    <source>
        <dbReference type="EMBL" id="KAA6408148.1"/>
    </source>
</evidence>
<comment type="caution">
    <text evidence="1">The sequence shown here is derived from an EMBL/GenBank/DDBJ whole genome shotgun (WGS) entry which is preliminary data.</text>
</comment>
<sequence length="110" mass="11369">MGLLEFIVANGGQPINASELSEKSGGATLLIGMASPCMSSNGYAHVEAGIDILASIVRIMRVLTATGICQEVAEDTYLANDLAIAITEGGKDGVHHLLGNPAWTENRTSG</sequence>
<dbReference type="OrthoDB" id="2410195at2759"/>
<evidence type="ECO:0000313" key="2">
    <source>
        <dbReference type="Proteomes" id="UP000324767"/>
    </source>
</evidence>
<name>A0A5M8PGR3_9LECA</name>
<reference evidence="1 2" key="1">
    <citation type="submission" date="2019-09" db="EMBL/GenBank/DDBJ databases">
        <title>The hologenome of the rock-dwelling lichen Lasallia pustulata.</title>
        <authorList>
            <person name="Greshake Tzovaras B."/>
            <person name="Segers F."/>
            <person name="Bicker A."/>
            <person name="Dal Grande F."/>
            <person name="Otte J."/>
            <person name="Hankeln T."/>
            <person name="Schmitt I."/>
            <person name="Ebersberger I."/>
        </authorList>
    </citation>
    <scope>NUCLEOTIDE SEQUENCE [LARGE SCALE GENOMIC DNA]</scope>
    <source>
        <strain evidence="1">A1-1</strain>
    </source>
</reference>
<accession>A0A5M8PGR3</accession>
<dbReference type="Proteomes" id="UP000324767">
    <property type="component" value="Unassembled WGS sequence"/>
</dbReference>
<organism evidence="1 2">
    <name type="scientific">Lasallia pustulata</name>
    <dbReference type="NCBI Taxonomy" id="136370"/>
    <lineage>
        <taxon>Eukaryota</taxon>
        <taxon>Fungi</taxon>
        <taxon>Dikarya</taxon>
        <taxon>Ascomycota</taxon>
        <taxon>Pezizomycotina</taxon>
        <taxon>Lecanoromycetes</taxon>
        <taxon>OSLEUM clade</taxon>
        <taxon>Umbilicariomycetidae</taxon>
        <taxon>Umbilicariales</taxon>
        <taxon>Umbilicariaceae</taxon>
        <taxon>Lasallia</taxon>
    </lineage>
</organism>
<dbReference type="AlphaFoldDB" id="A0A5M8PGR3"/>
<proteinExistence type="predicted"/>
<protein>
    <submittedName>
        <fullName evidence="1">Uncharacterized protein</fullName>
    </submittedName>
</protein>
<gene>
    <name evidence="1" type="ORF">FRX48_07890</name>
</gene>
<dbReference type="EMBL" id="VXIT01000014">
    <property type="protein sequence ID" value="KAA6408148.1"/>
    <property type="molecule type" value="Genomic_DNA"/>
</dbReference>